<dbReference type="SUPFAM" id="SSF89000">
    <property type="entry name" value="post-HMGL domain-like"/>
    <property type="match status" value="1"/>
</dbReference>
<dbReference type="PROSITE" id="PS50968">
    <property type="entry name" value="BIOTINYL_LIPOYL"/>
    <property type="match status" value="1"/>
</dbReference>
<dbReference type="InterPro" id="IPR000891">
    <property type="entry name" value="PYR_CT"/>
</dbReference>
<dbReference type="STRING" id="880072.Desac_2816"/>
<dbReference type="PANTHER" id="PTHR43778:SF2">
    <property type="entry name" value="PYRUVATE CARBOXYLASE, MITOCHONDRIAL"/>
    <property type="match status" value="1"/>
</dbReference>
<dbReference type="InterPro" id="IPR013785">
    <property type="entry name" value="Aldolase_TIM"/>
</dbReference>
<dbReference type="EMBL" id="CP002629">
    <property type="protein sequence ID" value="AEB10618.1"/>
    <property type="molecule type" value="Genomic_DNA"/>
</dbReference>
<dbReference type="eggNOG" id="COG4770">
    <property type="taxonomic scope" value="Bacteria"/>
</dbReference>
<gene>
    <name evidence="5" type="ordered locus">Desac_2816</name>
</gene>
<dbReference type="CDD" id="cd07937">
    <property type="entry name" value="DRE_TIM_PC_TC_5S"/>
    <property type="match status" value="1"/>
</dbReference>
<evidence type="ECO:0000259" key="4">
    <source>
        <dbReference type="PROSITE" id="PS50991"/>
    </source>
</evidence>
<reference evidence="6" key="2">
    <citation type="submission" date="2011-03" db="EMBL/GenBank/DDBJ databases">
        <title>The complete genome of Desulfobacca acetoxidans DSM 11109.</title>
        <authorList>
            <consortium name="US DOE Joint Genome Institute (JGI-PGF)"/>
            <person name="Lucas S."/>
            <person name="Copeland A."/>
            <person name="Lapidus A."/>
            <person name="Bruce D."/>
            <person name="Goodwin L."/>
            <person name="Pitluck S."/>
            <person name="Peters L."/>
            <person name="Kyrpides N."/>
            <person name="Mavromatis K."/>
            <person name="Ivanova N."/>
            <person name="Ovchinnikova G."/>
            <person name="Teshima H."/>
            <person name="Detter J.C."/>
            <person name="Han C."/>
            <person name="Land M."/>
            <person name="Hauser L."/>
            <person name="Markowitz V."/>
            <person name="Cheng J.-F."/>
            <person name="Hugenholtz P."/>
            <person name="Woyke T."/>
            <person name="Wu D."/>
            <person name="Spring S."/>
            <person name="Schueler E."/>
            <person name="Brambilla E."/>
            <person name="Klenk H.-P."/>
            <person name="Eisen J.A."/>
        </authorList>
    </citation>
    <scope>NUCLEOTIDE SEQUENCE [LARGE SCALE GENOMIC DNA]</scope>
    <source>
        <strain evidence="6">ATCC 700848 / DSM 11109 / ASRB2</strain>
    </source>
</reference>
<dbReference type="SUPFAM" id="SSF51230">
    <property type="entry name" value="Single hybrid motif"/>
    <property type="match status" value="1"/>
</dbReference>
<keyword evidence="5" id="KW-0436">Ligase</keyword>
<keyword evidence="5" id="KW-0670">Pyruvate</keyword>
<dbReference type="PROSITE" id="PS50991">
    <property type="entry name" value="PYR_CT"/>
    <property type="match status" value="1"/>
</dbReference>
<dbReference type="InterPro" id="IPR011053">
    <property type="entry name" value="Single_hybrid_motif"/>
</dbReference>
<dbReference type="NCBIfam" id="NF006761">
    <property type="entry name" value="PRK09282.1"/>
    <property type="match status" value="1"/>
</dbReference>
<name>F2NIS4_DESAR</name>
<dbReference type="Pfam" id="PF00364">
    <property type="entry name" value="Biotin_lipoyl"/>
    <property type="match status" value="1"/>
</dbReference>
<feature type="region of interest" description="Disordered" evidence="2">
    <location>
        <begin position="550"/>
        <end position="577"/>
    </location>
</feature>
<proteinExistence type="predicted"/>
<evidence type="ECO:0000313" key="6">
    <source>
        <dbReference type="Proteomes" id="UP000000483"/>
    </source>
</evidence>
<reference evidence="5 6" key="1">
    <citation type="journal article" date="2011" name="Stand. Genomic Sci.">
        <title>Complete genome sequence of the acetate-degrading sulfate reducer Desulfobacca acetoxidans type strain (ASRB2).</title>
        <authorList>
            <person name="Goker M."/>
            <person name="Teshima H."/>
            <person name="Lapidus A."/>
            <person name="Nolan M."/>
            <person name="Lucas S."/>
            <person name="Hammon N."/>
            <person name="Deshpande S."/>
            <person name="Cheng J.F."/>
            <person name="Tapia R."/>
            <person name="Han C."/>
            <person name="Goodwin L."/>
            <person name="Pitluck S."/>
            <person name="Huntemann M."/>
            <person name="Liolios K."/>
            <person name="Ivanova N."/>
            <person name="Pagani I."/>
            <person name="Mavromatis K."/>
            <person name="Ovchinikova G."/>
            <person name="Pati A."/>
            <person name="Chen A."/>
            <person name="Palaniappan K."/>
            <person name="Land M."/>
            <person name="Hauser L."/>
            <person name="Brambilla E.M."/>
            <person name="Rohde M."/>
            <person name="Spring S."/>
            <person name="Detter J.C."/>
            <person name="Woyke T."/>
            <person name="Bristow J."/>
            <person name="Eisen J.A."/>
            <person name="Markowitz V."/>
            <person name="Hugenholtz P."/>
            <person name="Kyrpides N.C."/>
            <person name="Klenk H.P."/>
        </authorList>
    </citation>
    <scope>NUCLEOTIDE SEQUENCE [LARGE SCALE GENOMIC DNA]</scope>
    <source>
        <strain evidence="6">ATCC 700848 / DSM 11109 / ASRB2</strain>
    </source>
</reference>
<dbReference type="Proteomes" id="UP000000483">
    <property type="component" value="Chromosome"/>
</dbReference>
<evidence type="ECO:0000259" key="3">
    <source>
        <dbReference type="PROSITE" id="PS50968"/>
    </source>
</evidence>
<dbReference type="KEGG" id="dao:Desac_2816"/>
<dbReference type="RefSeq" id="WP_013707727.1">
    <property type="nucleotide sequence ID" value="NC_015388.1"/>
</dbReference>
<dbReference type="InterPro" id="IPR000089">
    <property type="entry name" value="Biotin_lipoyl"/>
</dbReference>
<sequence>MAGKNPIRFTDTTLRDGHQSSLATRMRTEDMLGLAERLDNAGFWAIEVWGGATFDVTHRFLGEDPWERLRTLKKFIKKTPLMMLLRGQNLVGYRHYPDDVVDAFVKYTADCGMNVFRVFDALNDIRNFEASFKALQDCKKQGLDVHIQAAVCYSLTQRRMGGEVFTKEYYVDFAKRSEAMGADSFCLKDMAGMVSPYDAFELISALKAAVKIPVEFHTHYTSGQGSMSYLKAIEAGVDIIDTALSPFALRTSQPAIEPILVTVEGTERESAIDLATMIGLGQDLEKVAPKYRDFLDTSKMSIIDTGVLLHQIPGGMYSNLVSQLKQADALDRILEVMEDLPRTRKELGYPPLVTPTSQIVGIQAVQNVLFGRYKMITGEVKGMAYGLYGRTPAPMDKEVQKICLKGYERGEEPISCRAADEIEPELEKAREATKGLAKNIGDVLIYAIYPTTGLRYLKWKYGVEPVPEEVKPIELDRIKMQDDVYNRIKQKNLFAKVQEYLDRLEKTPPAKGEGLRTFNVFVDGDYYEVEVECTSGAPVISAVTPMAAATAPRPAAPPKPTPAAAPAPPKPAAPAAKEEVAAGEVALRAPMPGMIISYSVALGDKVEAGSPVCILEAMKMQNNLPSPATGTVKAINYEPGASVAKDAVLLIIATS</sequence>
<protein>
    <submittedName>
        <fullName evidence="5">Pyruvate carboxylase</fullName>
        <ecNumber evidence="5">6.4.1.1</ecNumber>
    </submittedName>
</protein>
<dbReference type="Gene3D" id="2.40.50.100">
    <property type="match status" value="1"/>
</dbReference>
<evidence type="ECO:0000256" key="1">
    <source>
        <dbReference type="ARBA" id="ARBA00023267"/>
    </source>
</evidence>
<dbReference type="InterPro" id="IPR003379">
    <property type="entry name" value="Carboxylase_cons_dom"/>
</dbReference>
<dbReference type="AlphaFoldDB" id="F2NIS4"/>
<keyword evidence="6" id="KW-1185">Reference proteome</keyword>
<dbReference type="SUPFAM" id="SSF51569">
    <property type="entry name" value="Aldolase"/>
    <property type="match status" value="1"/>
</dbReference>
<dbReference type="InterPro" id="IPR055268">
    <property type="entry name" value="PCB-like"/>
</dbReference>
<dbReference type="FunFam" id="2.40.50.100:FF:000003">
    <property type="entry name" value="Acetyl-CoA carboxylase biotin carboxyl carrier protein"/>
    <property type="match status" value="1"/>
</dbReference>
<dbReference type="OrthoDB" id="9769961at2"/>
<dbReference type="PANTHER" id="PTHR43778">
    <property type="entry name" value="PYRUVATE CARBOXYLASE"/>
    <property type="match status" value="1"/>
</dbReference>
<feature type="domain" description="Pyruvate carboxyltransferase" evidence="4">
    <location>
        <begin position="7"/>
        <end position="278"/>
    </location>
</feature>
<dbReference type="Pfam" id="PF00682">
    <property type="entry name" value="HMGL-like"/>
    <property type="match status" value="1"/>
</dbReference>
<dbReference type="EC" id="6.4.1.1" evidence="5"/>
<dbReference type="Pfam" id="PF02436">
    <property type="entry name" value="PYC_OADA"/>
    <property type="match status" value="1"/>
</dbReference>
<dbReference type="Gene3D" id="3.20.20.70">
    <property type="entry name" value="Aldolase class I"/>
    <property type="match status" value="1"/>
</dbReference>
<keyword evidence="1" id="KW-0092">Biotin</keyword>
<feature type="compositionally biased region" description="Pro residues" evidence="2">
    <location>
        <begin position="554"/>
        <end position="572"/>
    </location>
</feature>
<dbReference type="HOGENOM" id="CLU_000395_4_3_7"/>
<evidence type="ECO:0000256" key="2">
    <source>
        <dbReference type="SAM" id="MobiDB-lite"/>
    </source>
</evidence>
<evidence type="ECO:0000313" key="5">
    <source>
        <dbReference type="EMBL" id="AEB10618.1"/>
    </source>
</evidence>
<dbReference type="GO" id="GO:0005737">
    <property type="term" value="C:cytoplasm"/>
    <property type="evidence" value="ECO:0007669"/>
    <property type="project" value="TreeGrafter"/>
</dbReference>
<organism evidence="5 6">
    <name type="scientific">Desulfobacca acetoxidans (strain ATCC 700848 / DSM 11109 / ASRB2)</name>
    <dbReference type="NCBI Taxonomy" id="880072"/>
    <lineage>
        <taxon>Bacteria</taxon>
        <taxon>Pseudomonadati</taxon>
        <taxon>Thermodesulfobacteriota</taxon>
        <taxon>Desulfobaccia</taxon>
        <taxon>Desulfobaccales</taxon>
        <taxon>Desulfobaccaceae</taxon>
        <taxon>Desulfobacca</taxon>
    </lineage>
</organism>
<dbReference type="GO" id="GO:0004736">
    <property type="term" value="F:pyruvate carboxylase activity"/>
    <property type="evidence" value="ECO:0007669"/>
    <property type="project" value="UniProtKB-EC"/>
</dbReference>
<dbReference type="GO" id="GO:0006094">
    <property type="term" value="P:gluconeogenesis"/>
    <property type="evidence" value="ECO:0007669"/>
    <property type="project" value="TreeGrafter"/>
</dbReference>
<dbReference type="eggNOG" id="COG5016">
    <property type="taxonomic scope" value="Bacteria"/>
</dbReference>
<accession>F2NIS4</accession>
<dbReference type="CDD" id="cd06850">
    <property type="entry name" value="biotinyl_domain"/>
    <property type="match status" value="1"/>
</dbReference>
<feature type="domain" description="Lipoyl-binding" evidence="3">
    <location>
        <begin position="575"/>
        <end position="653"/>
    </location>
</feature>